<accession>A0AAP0RQK8</accession>
<evidence type="ECO:0000313" key="1">
    <source>
        <dbReference type="EMBL" id="KAK9280817.1"/>
    </source>
</evidence>
<dbReference type="Proteomes" id="UP001415857">
    <property type="component" value="Unassembled WGS sequence"/>
</dbReference>
<organism evidence="1 2">
    <name type="scientific">Liquidambar formosana</name>
    <name type="common">Formosan gum</name>
    <dbReference type="NCBI Taxonomy" id="63359"/>
    <lineage>
        <taxon>Eukaryota</taxon>
        <taxon>Viridiplantae</taxon>
        <taxon>Streptophyta</taxon>
        <taxon>Embryophyta</taxon>
        <taxon>Tracheophyta</taxon>
        <taxon>Spermatophyta</taxon>
        <taxon>Magnoliopsida</taxon>
        <taxon>eudicotyledons</taxon>
        <taxon>Gunneridae</taxon>
        <taxon>Pentapetalae</taxon>
        <taxon>Saxifragales</taxon>
        <taxon>Altingiaceae</taxon>
        <taxon>Liquidambar</taxon>
    </lineage>
</organism>
<dbReference type="EMBL" id="JBBPBK010000007">
    <property type="protein sequence ID" value="KAK9280817.1"/>
    <property type="molecule type" value="Genomic_DNA"/>
</dbReference>
<dbReference type="AlphaFoldDB" id="A0AAP0RQK8"/>
<comment type="caution">
    <text evidence="1">The sequence shown here is derived from an EMBL/GenBank/DDBJ whole genome shotgun (WGS) entry which is preliminary data.</text>
</comment>
<reference evidence="1 2" key="1">
    <citation type="journal article" date="2024" name="Plant J.">
        <title>Genome sequences and population genomics reveal climatic adaptation and genomic divergence between two closely related sweetgum species.</title>
        <authorList>
            <person name="Xu W.Q."/>
            <person name="Ren C.Q."/>
            <person name="Zhang X.Y."/>
            <person name="Comes H.P."/>
            <person name="Liu X.H."/>
            <person name="Li Y.G."/>
            <person name="Kettle C.J."/>
            <person name="Jalonen R."/>
            <person name="Gaisberger H."/>
            <person name="Ma Y.Z."/>
            <person name="Qiu Y.X."/>
        </authorList>
    </citation>
    <scope>NUCLEOTIDE SEQUENCE [LARGE SCALE GENOMIC DNA]</scope>
    <source>
        <strain evidence="1">Hangzhou</strain>
    </source>
</reference>
<sequence length="188" mass="21867">MRESLGSFRNLHQYPLVPTSMDSRCQMNMYVDMTSISPPSSNSFFTQEAMRVGMIRNDSWRNDRVRDAPTVRTHYQFELDREQMWERIIAEESFRKQELEAEVRRQILMERELALQRPAGFPLIAPSSASLVHYPCNCNRRSDENSSSFGSVEYGALNRMPFQRHPDTLMPEVQVKSPSWNRTVIGSA</sequence>
<name>A0AAP0RQK8_LIQFO</name>
<evidence type="ECO:0000313" key="2">
    <source>
        <dbReference type="Proteomes" id="UP001415857"/>
    </source>
</evidence>
<gene>
    <name evidence="1" type="ORF">L1049_003706</name>
</gene>
<protein>
    <submittedName>
        <fullName evidence="1">Uncharacterized protein</fullName>
    </submittedName>
</protein>
<proteinExistence type="predicted"/>
<keyword evidence="2" id="KW-1185">Reference proteome</keyword>